<dbReference type="SUPFAM" id="SSF52266">
    <property type="entry name" value="SGNH hydrolase"/>
    <property type="match status" value="1"/>
</dbReference>
<sequence length="591" mass="66165">DTTMRSFVLCFSTFLVGLLCFSTFLVRFLSLPFPTTKLGLLQSLLKSHSLVEQRSGTKTDAPDIPAVPDAPETWPEALSPAPPAPPRLDPSCEISSRSLDWGWEEVCHLTHGGDEACEMFLASKMYQDERIFVETARRSTDSTYHPNLARLKARVVQAVSEGRPVKIVGMGPSTTKGVGCPNQHLRWTDSLQNLSSFRGSPLPLEVINEARPATRLQLKWRQVLQKYQNDRTLDIVVIDYSVTANDASDAKSGATTIYAYLQDWKRPPALLFVETFSRPVMHLLMLHGSTPCGLVANFTSSDPFYGAAKAFRLPLLNYPDMVCQMPPLNRSTRSINKMPFLHAYDDVRSNAPVHYGCGVHFILAHTVHRYLLQVLQESCDVGSQKVCTGTLKDFCEKGFQETLEEEKMQKDLVVNLSKAERCEMHITTYLSHLSDTGFPAFVSANSSKWRLGADRPGKYGWIANEEPQIPLVPKVNKVHRRWPTLKQYGRYAELKPGEIVFLVRLTGGLIFLEYLSSYENIGSATCQLEDMEQNPLGAAVKIDALWSEKVSITTRVTLEAEKIPRLRRGFNAAVRCTEDGKKFKLLGIASC</sequence>
<comment type="caution">
    <text evidence="2">The sequence shown here is derived from an EMBL/GenBank/DDBJ whole genome shotgun (WGS) entry which is preliminary data.</text>
</comment>
<organism evidence="2">
    <name type="scientific">Cladocopium goreaui</name>
    <dbReference type="NCBI Taxonomy" id="2562237"/>
    <lineage>
        <taxon>Eukaryota</taxon>
        <taxon>Sar</taxon>
        <taxon>Alveolata</taxon>
        <taxon>Dinophyceae</taxon>
        <taxon>Suessiales</taxon>
        <taxon>Symbiodiniaceae</taxon>
        <taxon>Cladocopium</taxon>
    </lineage>
</organism>
<evidence type="ECO:0000313" key="3">
    <source>
        <dbReference type="EMBL" id="CAL1132755.1"/>
    </source>
</evidence>
<dbReference type="PANTHER" id="PTHR34407">
    <property type="entry name" value="EXPRESSED PROTEIN"/>
    <property type="match status" value="1"/>
</dbReference>
<dbReference type="Proteomes" id="UP001152797">
    <property type="component" value="Unassembled WGS sequence"/>
</dbReference>
<feature type="non-terminal residue" evidence="2">
    <location>
        <position position="591"/>
    </location>
</feature>
<dbReference type="EMBL" id="CAMXCT010000480">
    <property type="protein sequence ID" value="CAI3979380.1"/>
    <property type="molecule type" value="Genomic_DNA"/>
</dbReference>
<dbReference type="EMBL" id="CAMXCT030000480">
    <property type="protein sequence ID" value="CAL4766692.1"/>
    <property type="molecule type" value="Genomic_DNA"/>
</dbReference>
<evidence type="ECO:0000313" key="4">
    <source>
        <dbReference type="Proteomes" id="UP001152797"/>
    </source>
</evidence>
<dbReference type="EMBL" id="CAMXCT020000480">
    <property type="protein sequence ID" value="CAL1132755.1"/>
    <property type="molecule type" value="Genomic_DNA"/>
</dbReference>
<accession>A0A9P1BTY4</accession>
<keyword evidence="4" id="KW-1185">Reference proteome</keyword>
<feature type="compositionally biased region" description="Low complexity" evidence="1">
    <location>
        <begin position="62"/>
        <end position="71"/>
    </location>
</feature>
<evidence type="ECO:0000256" key="1">
    <source>
        <dbReference type="SAM" id="MobiDB-lite"/>
    </source>
</evidence>
<protein>
    <submittedName>
        <fullName evidence="2">Uncharacterized protein</fullName>
    </submittedName>
</protein>
<name>A0A9P1BTY4_9DINO</name>
<evidence type="ECO:0000313" key="2">
    <source>
        <dbReference type="EMBL" id="CAI3979380.1"/>
    </source>
</evidence>
<reference evidence="2" key="1">
    <citation type="submission" date="2022-10" db="EMBL/GenBank/DDBJ databases">
        <authorList>
            <person name="Chen Y."/>
            <person name="Dougan E. K."/>
            <person name="Chan C."/>
            <person name="Rhodes N."/>
            <person name="Thang M."/>
        </authorList>
    </citation>
    <scope>NUCLEOTIDE SEQUENCE</scope>
</reference>
<dbReference type="AlphaFoldDB" id="A0A9P1BTY4"/>
<gene>
    <name evidence="2" type="ORF">C1SCF055_LOCUS7332</name>
</gene>
<dbReference type="OrthoDB" id="429447at2759"/>
<reference evidence="3" key="2">
    <citation type="submission" date="2024-04" db="EMBL/GenBank/DDBJ databases">
        <authorList>
            <person name="Chen Y."/>
            <person name="Shah S."/>
            <person name="Dougan E. K."/>
            <person name="Thang M."/>
            <person name="Chan C."/>
        </authorList>
    </citation>
    <scope>NUCLEOTIDE SEQUENCE [LARGE SCALE GENOMIC DNA]</scope>
</reference>
<feature type="region of interest" description="Disordered" evidence="1">
    <location>
        <begin position="55"/>
        <end position="88"/>
    </location>
</feature>
<proteinExistence type="predicted"/>
<dbReference type="PANTHER" id="PTHR34407:SF1">
    <property type="entry name" value="SGNH HYDROLASE-TYPE ESTERASE DOMAIN-CONTAINING PROTEIN"/>
    <property type="match status" value="1"/>
</dbReference>